<dbReference type="HAMAP" id="MF_00373">
    <property type="entry name" value="Ribosomal_bL28"/>
    <property type="match status" value="1"/>
</dbReference>
<dbReference type="GO" id="GO:0003735">
    <property type="term" value="F:structural constituent of ribosome"/>
    <property type="evidence" value="ECO:0007669"/>
    <property type="project" value="InterPro"/>
</dbReference>
<dbReference type="InterPro" id="IPR034704">
    <property type="entry name" value="Ribosomal_bL28/bL31-like_sf"/>
</dbReference>
<dbReference type="Pfam" id="PF00830">
    <property type="entry name" value="Ribosomal_L28"/>
    <property type="match status" value="1"/>
</dbReference>
<reference evidence="6 7" key="1">
    <citation type="submission" date="2018-11" db="EMBL/GenBank/DDBJ databases">
        <title>Genomes From Bacteria Associated with the Canine Oral Cavity: a Test Case for Automated Genome-Based Taxonomic Assignment.</title>
        <authorList>
            <person name="Coil D.A."/>
            <person name="Jospin G."/>
            <person name="Darling A.E."/>
            <person name="Wallis C."/>
            <person name="Davis I.J."/>
            <person name="Harris S."/>
            <person name="Eisen J.A."/>
            <person name="Holcombe L.J."/>
            <person name="O'Flynn C."/>
        </authorList>
    </citation>
    <scope>NUCLEOTIDE SEQUENCE [LARGE SCALE GENOMIC DNA]</scope>
    <source>
        <strain evidence="6 7">OH2822_COT-296</strain>
    </source>
</reference>
<dbReference type="PANTHER" id="PTHR13528:SF2">
    <property type="entry name" value="LARGE RIBOSOMAL SUBUNIT PROTEIN BL28M"/>
    <property type="match status" value="1"/>
</dbReference>
<dbReference type="FunFam" id="2.30.170.40:FF:000001">
    <property type="entry name" value="50S ribosomal protein L28"/>
    <property type="match status" value="1"/>
</dbReference>
<dbReference type="SUPFAM" id="SSF143800">
    <property type="entry name" value="L28p-like"/>
    <property type="match status" value="1"/>
</dbReference>
<evidence type="ECO:0000313" key="7">
    <source>
        <dbReference type="Proteomes" id="UP000280935"/>
    </source>
</evidence>
<dbReference type="InterPro" id="IPR037147">
    <property type="entry name" value="Ribosomal_bL28_sf"/>
</dbReference>
<dbReference type="EMBL" id="RQYT01000056">
    <property type="protein sequence ID" value="RRD48085.1"/>
    <property type="molecule type" value="Genomic_DNA"/>
</dbReference>
<dbReference type="GO" id="GO:1990904">
    <property type="term" value="C:ribonucleoprotein complex"/>
    <property type="evidence" value="ECO:0007669"/>
    <property type="project" value="UniProtKB-KW"/>
</dbReference>
<evidence type="ECO:0000256" key="1">
    <source>
        <dbReference type="ARBA" id="ARBA00008760"/>
    </source>
</evidence>
<evidence type="ECO:0000256" key="4">
    <source>
        <dbReference type="ARBA" id="ARBA00035174"/>
    </source>
</evidence>
<proteinExistence type="inferred from homology"/>
<sequence length="78" mass="8642">MSRHCQVTGAVPGFGHNVPWSKKKTQRRFNVNVQTKRYWVPSLGRTVKLTVSARGIKVIDARGIDAVVADLLAQGKKL</sequence>
<organism evidence="6 7">
    <name type="scientific">Arachnia propionica</name>
    <dbReference type="NCBI Taxonomy" id="1750"/>
    <lineage>
        <taxon>Bacteria</taxon>
        <taxon>Bacillati</taxon>
        <taxon>Actinomycetota</taxon>
        <taxon>Actinomycetes</taxon>
        <taxon>Propionibacteriales</taxon>
        <taxon>Propionibacteriaceae</taxon>
        <taxon>Arachnia</taxon>
    </lineage>
</organism>
<keyword evidence="3 5" id="KW-0687">Ribonucleoprotein</keyword>
<dbReference type="Proteomes" id="UP000280935">
    <property type="component" value="Unassembled WGS sequence"/>
</dbReference>
<comment type="similarity">
    <text evidence="1 5">Belongs to the bacterial ribosomal protein bL28 family.</text>
</comment>
<comment type="caution">
    <text evidence="6">The sequence shown here is derived from an EMBL/GenBank/DDBJ whole genome shotgun (WGS) entry which is preliminary data.</text>
</comment>
<dbReference type="RefSeq" id="WP_125229168.1">
    <property type="nucleotide sequence ID" value="NZ_RQYT01000056.1"/>
</dbReference>
<keyword evidence="2 5" id="KW-0689">Ribosomal protein</keyword>
<dbReference type="GO" id="GO:0006412">
    <property type="term" value="P:translation"/>
    <property type="evidence" value="ECO:0007669"/>
    <property type="project" value="UniProtKB-UniRule"/>
</dbReference>
<evidence type="ECO:0000256" key="3">
    <source>
        <dbReference type="ARBA" id="ARBA00023274"/>
    </source>
</evidence>
<dbReference type="InterPro" id="IPR026569">
    <property type="entry name" value="Ribosomal_bL28"/>
</dbReference>
<dbReference type="GO" id="GO:0005840">
    <property type="term" value="C:ribosome"/>
    <property type="evidence" value="ECO:0007669"/>
    <property type="project" value="UniProtKB-KW"/>
</dbReference>
<accession>A0A3P1WPB3</accession>
<evidence type="ECO:0000256" key="2">
    <source>
        <dbReference type="ARBA" id="ARBA00022980"/>
    </source>
</evidence>
<dbReference type="PANTHER" id="PTHR13528">
    <property type="entry name" value="39S RIBOSOMAL PROTEIN L28, MITOCHONDRIAL"/>
    <property type="match status" value="1"/>
</dbReference>
<dbReference type="NCBIfam" id="TIGR00009">
    <property type="entry name" value="L28"/>
    <property type="match status" value="1"/>
</dbReference>
<protein>
    <recommendedName>
        <fullName evidence="4 5">Large ribosomal subunit protein bL28</fullName>
    </recommendedName>
</protein>
<evidence type="ECO:0000256" key="5">
    <source>
        <dbReference type="HAMAP-Rule" id="MF_00373"/>
    </source>
</evidence>
<evidence type="ECO:0000313" key="6">
    <source>
        <dbReference type="EMBL" id="RRD48085.1"/>
    </source>
</evidence>
<name>A0A3P1WPB3_9ACTN</name>
<dbReference type="OrthoDB" id="9805609at2"/>
<dbReference type="Gene3D" id="2.30.170.40">
    <property type="entry name" value="Ribosomal protein L28/L24"/>
    <property type="match status" value="1"/>
</dbReference>
<dbReference type="InterPro" id="IPR001383">
    <property type="entry name" value="Ribosomal_bL28_bact-type"/>
</dbReference>
<gene>
    <name evidence="5 6" type="primary">rpmB</name>
    <name evidence="6" type="ORF">EII35_14445</name>
</gene>
<dbReference type="AlphaFoldDB" id="A0A3P1WPB3"/>